<dbReference type="PRINTS" id="PR00344">
    <property type="entry name" value="BCTRLSENSOR"/>
</dbReference>
<evidence type="ECO:0000259" key="8">
    <source>
        <dbReference type="PROSITE" id="PS50110"/>
    </source>
</evidence>
<evidence type="ECO:0000256" key="1">
    <source>
        <dbReference type="ARBA" id="ARBA00000085"/>
    </source>
</evidence>
<evidence type="ECO:0000256" key="6">
    <source>
        <dbReference type="SAM" id="Phobius"/>
    </source>
</evidence>
<dbReference type="PANTHER" id="PTHR43547">
    <property type="entry name" value="TWO-COMPONENT HISTIDINE KINASE"/>
    <property type="match status" value="1"/>
</dbReference>
<dbReference type="CDD" id="cd00156">
    <property type="entry name" value="REC"/>
    <property type="match status" value="1"/>
</dbReference>
<feature type="coiled-coil region" evidence="5">
    <location>
        <begin position="193"/>
        <end position="245"/>
    </location>
</feature>
<feature type="domain" description="Response regulatory" evidence="8">
    <location>
        <begin position="480"/>
        <end position="599"/>
    </location>
</feature>
<dbReference type="SMART" id="SM00388">
    <property type="entry name" value="HisKA"/>
    <property type="match status" value="1"/>
</dbReference>
<evidence type="ECO:0000256" key="4">
    <source>
        <dbReference type="PROSITE-ProRule" id="PRU00169"/>
    </source>
</evidence>
<keyword evidence="6" id="KW-0472">Membrane</keyword>
<keyword evidence="10" id="KW-1185">Reference proteome</keyword>
<dbReference type="InterPro" id="IPR005467">
    <property type="entry name" value="His_kinase_dom"/>
</dbReference>
<dbReference type="Gene3D" id="3.30.565.10">
    <property type="entry name" value="Histidine kinase-like ATPase, C-terminal domain"/>
    <property type="match status" value="1"/>
</dbReference>
<dbReference type="Proteomes" id="UP000197446">
    <property type="component" value="Unassembled WGS sequence"/>
</dbReference>
<dbReference type="Gene3D" id="1.10.287.130">
    <property type="match status" value="1"/>
</dbReference>
<dbReference type="OrthoDB" id="6114847at2"/>
<dbReference type="RefSeq" id="WP_088481931.1">
    <property type="nucleotide sequence ID" value="NZ_NISI01000001.1"/>
</dbReference>
<keyword evidence="6" id="KW-0812">Transmembrane</keyword>
<dbReference type="Gene3D" id="3.40.50.2300">
    <property type="match status" value="1"/>
</dbReference>
<keyword evidence="6" id="KW-1133">Transmembrane helix</keyword>
<feature type="transmembrane region" description="Helical" evidence="6">
    <location>
        <begin position="145"/>
        <end position="167"/>
    </location>
</feature>
<dbReference type="EC" id="2.7.13.3" evidence="2"/>
<protein>
    <recommendedName>
        <fullName evidence="2">histidine kinase</fullName>
        <ecNumber evidence="2">2.7.13.3</ecNumber>
    </recommendedName>
</protein>
<reference evidence="9 10" key="1">
    <citation type="journal article" date="2007" name="Int. J. Syst. Evol. Microbiol.">
        <title>Description of Pelomonas aquatica sp. nov. and Pelomonas puraquae sp. nov., isolated from industrial and haemodialysis water.</title>
        <authorList>
            <person name="Gomila M."/>
            <person name="Bowien B."/>
            <person name="Falsen E."/>
            <person name="Moore E.R."/>
            <person name="Lalucat J."/>
        </authorList>
    </citation>
    <scope>NUCLEOTIDE SEQUENCE [LARGE SCALE GENOMIC DNA]</scope>
    <source>
        <strain evidence="9 10">CCUG 52769</strain>
    </source>
</reference>
<dbReference type="AlphaFoldDB" id="A0A254NDJ7"/>
<dbReference type="InterPro" id="IPR001789">
    <property type="entry name" value="Sig_transdc_resp-reg_receiver"/>
</dbReference>
<dbReference type="CDD" id="cd00082">
    <property type="entry name" value="HisKA"/>
    <property type="match status" value="1"/>
</dbReference>
<evidence type="ECO:0000256" key="3">
    <source>
        <dbReference type="ARBA" id="ARBA00022553"/>
    </source>
</evidence>
<evidence type="ECO:0000313" key="10">
    <source>
        <dbReference type="Proteomes" id="UP000197446"/>
    </source>
</evidence>
<feature type="domain" description="Histidine kinase" evidence="7">
    <location>
        <begin position="252"/>
        <end position="462"/>
    </location>
</feature>
<gene>
    <name evidence="9" type="ORF">CDO81_04545</name>
</gene>
<dbReference type="Pfam" id="PF00072">
    <property type="entry name" value="Response_reg"/>
    <property type="match status" value="1"/>
</dbReference>
<dbReference type="SUPFAM" id="SSF52172">
    <property type="entry name" value="CheY-like"/>
    <property type="match status" value="1"/>
</dbReference>
<keyword evidence="3 4" id="KW-0597">Phosphoprotein</keyword>
<keyword evidence="5" id="KW-0175">Coiled coil</keyword>
<organism evidence="9 10">
    <name type="scientific">Roseateles puraquae</name>
    <dbReference type="NCBI Taxonomy" id="431059"/>
    <lineage>
        <taxon>Bacteria</taxon>
        <taxon>Pseudomonadati</taxon>
        <taxon>Pseudomonadota</taxon>
        <taxon>Betaproteobacteria</taxon>
        <taxon>Burkholderiales</taxon>
        <taxon>Sphaerotilaceae</taxon>
        <taxon>Roseateles</taxon>
    </lineage>
</organism>
<evidence type="ECO:0000256" key="5">
    <source>
        <dbReference type="SAM" id="Coils"/>
    </source>
</evidence>
<dbReference type="PANTHER" id="PTHR43547:SF2">
    <property type="entry name" value="HYBRID SIGNAL TRANSDUCTION HISTIDINE KINASE C"/>
    <property type="match status" value="1"/>
</dbReference>
<dbReference type="GO" id="GO:0000155">
    <property type="term" value="F:phosphorelay sensor kinase activity"/>
    <property type="evidence" value="ECO:0007669"/>
    <property type="project" value="InterPro"/>
</dbReference>
<dbReference type="SMART" id="SM00387">
    <property type="entry name" value="HATPase_c"/>
    <property type="match status" value="1"/>
</dbReference>
<comment type="catalytic activity">
    <reaction evidence="1">
        <text>ATP + protein L-histidine = ADP + protein N-phospho-L-histidine.</text>
        <dbReference type="EC" id="2.7.13.3"/>
    </reaction>
</comment>
<dbReference type="PROSITE" id="PS50109">
    <property type="entry name" value="HIS_KIN"/>
    <property type="match status" value="1"/>
</dbReference>
<sequence>MEVIEVVRLAAALSSGMIGALYLLVWRHLRLSWAAFYAAAFLLMTISVSFDTYIQPSGDRPNPISTGLAQFTAWFMVLAMNRFGSIPPRVGRVISIAVGLMAVVITGLAILERIPRIAAFGAIAAVSILMTIQALFAFRHEHAKGFGLVVIAMLIYPLAMAAAASGVMPLPSLRYAGIVPAVLTGMSVLTTGLLRAQHRSESAERELRALNESLEHRVAQRTDELREAIKRLDAANQELTTLNASRTRLMASACHDLRQPAHALGMLAEVALQKVPETARQPIEDIRQCSTSLSNMLDMLLDMTQLEADRYKPSRQAVRLEDLLNELHLQFAPQAQRKGLAFSVDTTTAGVESDPHLLRRILLNLVSNGIKYTSVGFVHVSVQDEGHQLKVQVSDSGPGIPDDKVDSVFADFVRLDTAQGIHGLGIGLPIVKRAAALLGHELQLHSQVGQGTTFTLILPSAIVPTQAPEAAPTTAGQGQLIGIVENDEMILTAVSQLLEGRGFQVASARNALELQESLARRGSPSPDLLISDLHLGRDQNGMDLIGGLKQSAHWQRTAFVLVTGDLDAEVATQASTLGVAVAYKPVQPRKLLALMDALLKRSIGSGAMPASA</sequence>
<feature type="transmembrane region" description="Helical" evidence="6">
    <location>
        <begin position="93"/>
        <end position="111"/>
    </location>
</feature>
<feature type="modified residue" description="4-aspartylphosphate" evidence="4">
    <location>
        <position position="532"/>
    </location>
</feature>
<evidence type="ECO:0000256" key="2">
    <source>
        <dbReference type="ARBA" id="ARBA00012438"/>
    </source>
</evidence>
<dbReference type="EMBL" id="NISI01000001">
    <property type="protein sequence ID" value="OWR05724.1"/>
    <property type="molecule type" value="Genomic_DNA"/>
</dbReference>
<proteinExistence type="predicted"/>
<dbReference type="InterPro" id="IPR036890">
    <property type="entry name" value="HATPase_C_sf"/>
</dbReference>
<feature type="transmembrane region" description="Helical" evidence="6">
    <location>
        <begin position="6"/>
        <end position="24"/>
    </location>
</feature>
<dbReference type="SUPFAM" id="SSF55874">
    <property type="entry name" value="ATPase domain of HSP90 chaperone/DNA topoisomerase II/histidine kinase"/>
    <property type="match status" value="1"/>
</dbReference>
<dbReference type="InterPro" id="IPR004358">
    <property type="entry name" value="Sig_transdc_His_kin-like_C"/>
</dbReference>
<accession>A0A254NDJ7</accession>
<dbReference type="SUPFAM" id="SSF47384">
    <property type="entry name" value="Homodimeric domain of signal transducing histidine kinase"/>
    <property type="match status" value="1"/>
</dbReference>
<comment type="caution">
    <text evidence="9">The sequence shown here is derived from an EMBL/GenBank/DDBJ whole genome shotgun (WGS) entry which is preliminary data.</text>
</comment>
<dbReference type="Pfam" id="PF02518">
    <property type="entry name" value="HATPase_c"/>
    <property type="match status" value="1"/>
</dbReference>
<evidence type="ECO:0000313" key="9">
    <source>
        <dbReference type="EMBL" id="OWR05724.1"/>
    </source>
</evidence>
<dbReference type="SMART" id="SM00448">
    <property type="entry name" value="REC"/>
    <property type="match status" value="1"/>
</dbReference>
<dbReference type="InterPro" id="IPR011006">
    <property type="entry name" value="CheY-like_superfamily"/>
</dbReference>
<feature type="transmembrane region" description="Helical" evidence="6">
    <location>
        <begin position="62"/>
        <end position="81"/>
    </location>
</feature>
<dbReference type="InterPro" id="IPR003594">
    <property type="entry name" value="HATPase_dom"/>
</dbReference>
<dbReference type="Pfam" id="PF00512">
    <property type="entry name" value="HisKA"/>
    <property type="match status" value="1"/>
</dbReference>
<evidence type="ECO:0000259" key="7">
    <source>
        <dbReference type="PROSITE" id="PS50109"/>
    </source>
</evidence>
<feature type="transmembrane region" description="Helical" evidence="6">
    <location>
        <begin position="117"/>
        <end position="138"/>
    </location>
</feature>
<dbReference type="InterPro" id="IPR036097">
    <property type="entry name" value="HisK_dim/P_sf"/>
</dbReference>
<dbReference type="InterPro" id="IPR003661">
    <property type="entry name" value="HisK_dim/P_dom"/>
</dbReference>
<dbReference type="PROSITE" id="PS50110">
    <property type="entry name" value="RESPONSE_REGULATORY"/>
    <property type="match status" value="1"/>
</dbReference>
<name>A0A254NDJ7_9BURK</name>
<feature type="transmembrane region" description="Helical" evidence="6">
    <location>
        <begin position="31"/>
        <end position="50"/>
    </location>
</feature>